<dbReference type="InterPro" id="IPR050638">
    <property type="entry name" value="AA-Vitamin_Transporters"/>
</dbReference>
<proteinExistence type="inferred from homology"/>
<feature type="domain" description="EamA" evidence="7">
    <location>
        <begin position="2"/>
        <end position="135"/>
    </location>
</feature>
<evidence type="ECO:0000256" key="5">
    <source>
        <dbReference type="ARBA" id="ARBA00023136"/>
    </source>
</evidence>
<feature type="transmembrane region" description="Helical" evidence="6">
    <location>
        <begin position="168"/>
        <end position="190"/>
    </location>
</feature>
<evidence type="ECO:0000256" key="1">
    <source>
        <dbReference type="ARBA" id="ARBA00004141"/>
    </source>
</evidence>
<dbReference type="PANTHER" id="PTHR32322">
    <property type="entry name" value="INNER MEMBRANE TRANSPORTER"/>
    <property type="match status" value="1"/>
</dbReference>
<evidence type="ECO:0000256" key="6">
    <source>
        <dbReference type="SAM" id="Phobius"/>
    </source>
</evidence>
<evidence type="ECO:0000256" key="2">
    <source>
        <dbReference type="ARBA" id="ARBA00007362"/>
    </source>
</evidence>
<feature type="transmembrane region" description="Helical" evidence="6">
    <location>
        <begin position="202"/>
        <end position="225"/>
    </location>
</feature>
<dbReference type="Pfam" id="PF00892">
    <property type="entry name" value="EamA"/>
    <property type="match status" value="2"/>
</dbReference>
<feature type="transmembrane region" description="Helical" evidence="6">
    <location>
        <begin position="264"/>
        <end position="285"/>
    </location>
</feature>
<keyword evidence="4 6" id="KW-1133">Transmembrane helix</keyword>
<feature type="transmembrane region" description="Helical" evidence="6">
    <location>
        <begin position="292"/>
        <end position="312"/>
    </location>
</feature>
<dbReference type="InterPro" id="IPR000620">
    <property type="entry name" value="EamA_dom"/>
</dbReference>
<name>A0ABZ1AS75_AROEV</name>
<evidence type="ECO:0000313" key="9">
    <source>
        <dbReference type="Proteomes" id="UP001626593"/>
    </source>
</evidence>
<comment type="subcellular location">
    <subcellularLocation>
        <location evidence="1">Membrane</location>
        <topology evidence="1">Multi-pass membrane protein</topology>
    </subcellularLocation>
</comment>
<keyword evidence="5 6" id="KW-0472">Membrane</keyword>
<reference evidence="8 9" key="1">
    <citation type="submission" date="2023-12" db="EMBL/GenBank/DDBJ databases">
        <title>A. evansii MAY27, complete genome.</title>
        <authorList>
            <person name="Wang Y."/>
        </authorList>
    </citation>
    <scope>NUCLEOTIDE SEQUENCE [LARGE SCALE GENOMIC DNA]</scope>
    <source>
        <strain evidence="8 9">MAY27</strain>
    </source>
</reference>
<evidence type="ECO:0000313" key="8">
    <source>
        <dbReference type="EMBL" id="WRL48734.1"/>
    </source>
</evidence>
<accession>A0ABZ1AS75</accession>
<dbReference type="Proteomes" id="UP001626593">
    <property type="component" value="Chromosome"/>
</dbReference>
<organism evidence="8 9">
    <name type="scientific">Aromatoleum evansii</name>
    <name type="common">Azoarcus evansii</name>
    <dbReference type="NCBI Taxonomy" id="59406"/>
    <lineage>
        <taxon>Bacteria</taxon>
        <taxon>Pseudomonadati</taxon>
        <taxon>Pseudomonadota</taxon>
        <taxon>Betaproteobacteria</taxon>
        <taxon>Rhodocyclales</taxon>
        <taxon>Rhodocyclaceae</taxon>
        <taxon>Aromatoleum</taxon>
    </lineage>
</organism>
<feature type="transmembrane region" description="Helical" evidence="6">
    <location>
        <begin position="237"/>
        <end position="258"/>
    </location>
</feature>
<dbReference type="InterPro" id="IPR037185">
    <property type="entry name" value="EmrE-like"/>
</dbReference>
<dbReference type="EMBL" id="CP141259">
    <property type="protein sequence ID" value="WRL48734.1"/>
    <property type="molecule type" value="Genomic_DNA"/>
</dbReference>
<comment type="similarity">
    <text evidence="2">Belongs to the EamA transporter family.</text>
</comment>
<evidence type="ECO:0000259" key="7">
    <source>
        <dbReference type="Pfam" id="PF00892"/>
    </source>
</evidence>
<sequence>MGEWLAMLSMSLFASSNLAIARAVGRGSQDNGAFLSILITSAMALVAWLYLNAGARLPTVGGAALAWFAGAGLLTMFIGRVFVFASVQHLGAVRGSAVKRLNPMFSVMLGVLVLGEPMDAAMITGMLLIFSSFGVLVRQSLRNAGAGAGAGAGDGAEADASVRDCFGLLINVGYVYGPISALAYAIGYVARKQGLVLVPDPALGTLVGALVGALVFALAAVFVDSYRESIRSTFTRFDPWLVAAGVLSSLGQLSFFAAISHTTISRVALITSMETFMTILLSLALFRSRDGLTAPVLFAAGLGAAGTGFIVWH</sequence>
<feature type="domain" description="EamA" evidence="7">
    <location>
        <begin position="173"/>
        <end position="311"/>
    </location>
</feature>
<feature type="transmembrane region" description="Helical" evidence="6">
    <location>
        <begin position="31"/>
        <end position="51"/>
    </location>
</feature>
<feature type="transmembrane region" description="Helical" evidence="6">
    <location>
        <begin position="63"/>
        <end position="85"/>
    </location>
</feature>
<evidence type="ECO:0000256" key="3">
    <source>
        <dbReference type="ARBA" id="ARBA00022692"/>
    </source>
</evidence>
<gene>
    <name evidence="8" type="ORF">U5817_11985</name>
</gene>
<dbReference type="PANTHER" id="PTHR32322:SF2">
    <property type="entry name" value="EAMA DOMAIN-CONTAINING PROTEIN"/>
    <property type="match status" value="1"/>
</dbReference>
<dbReference type="SUPFAM" id="SSF103481">
    <property type="entry name" value="Multidrug resistance efflux transporter EmrE"/>
    <property type="match status" value="2"/>
</dbReference>
<keyword evidence="3 6" id="KW-0812">Transmembrane</keyword>
<protein>
    <submittedName>
        <fullName evidence="8">EamA family transporter</fullName>
    </submittedName>
</protein>
<keyword evidence="9" id="KW-1185">Reference proteome</keyword>
<dbReference type="RefSeq" id="WP_018992956.1">
    <property type="nucleotide sequence ID" value="NZ_CP141259.1"/>
</dbReference>
<evidence type="ECO:0000256" key="4">
    <source>
        <dbReference type="ARBA" id="ARBA00022989"/>
    </source>
</evidence>